<gene>
    <name evidence="2" type="ORF">IAB04_01780</name>
</gene>
<dbReference type="AlphaFoldDB" id="A0A9D1LU08"/>
<dbReference type="PROSITE" id="PS51257">
    <property type="entry name" value="PROKAR_LIPOPROTEIN"/>
    <property type="match status" value="1"/>
</dbReference>
<evidence type="ECO:0000313" key="2">
    <source>
        <dbReference type="EMBL" id="HIU48073.1"/>
    </source>
</evidence>
<organism evidence="2 3">
    <name type="scientific">Candidatus Avimonoglobus intestinipullorum</name>
    <dbReference type="NCBI Taxonomy" id="2840699"/>
    <lineage>
        <taxon>Bacteria</taxon>
        <taxon>Bacillati</taxon>
        <taxon>Bacillota</taxon>
        <taxon>Clostridia</taxon>
        <taxon>Eubacteriales</taxon>
        <taxon>Candidatus Avimonoglobus</taxon>
    </lineage>
</organism>
<evidence type="ECO:0000256" key="1">
    <source>
        <dbReference type="SAM" id="SignalP"/>
    </source>
</evidence>
<accession>A0A9D1LU08</accession>
<dbReference type="InterPro" id="IPR028082">
    <property type="entry name" value="Peripla_BP_I"/>
</dbReference>
<dbReference type="Proteomes" id="UP000824111">
    <property type="component" value="Unassembled WGS sequence"/>
</dbReference>
<dbReference type="SUPFAM" id="SSF53822">
    <property type="entry name" value="Periplasmic binding protein-like I"/>
    <property type="match status" value="1"/>
</dbReference>
<reference evidence="2" key="1">
    <citation type="submission" date="2020-10" db="EMBL/GenBank/DDBJ databases">
        <authorList>
            <person name="Gilroy R."/>
        </authorList>
    </citation>
    <scope>NUCLEOTIDE SEQUENCE</scope>
    <source>
        <strain evidence="2">ChiSjej4B22-9803</strain>
    </source>
</reference>
<dbReference type="PANTHER" id="PTHR35271">
    <property type="entry name" value="ABC TRANSPORTER, SUBSTRATE-BINDING LIPOPROTEIN-RELATED"/>
    <property type="match status" value="1"/>
</dbReference>
<keyword evidence="1" id="KW-0732">Signal</keyword>
<feature type="chain" id="PRO_5038866468" evidence="1">
    <location>
        <begin position="20"/>
        <end position="331"/>
    </location>
</feature>
<dbReference type="Pfam" id="PF04392">
    <property type="entry name" value="ABC_sub_bind"/>
    <property type="match status" value="1"/>
</dbReference>
<sequence length="331" mass="34908">MKKKIVLVAAAILGTAVLGGCTAQQGGQDTAGGEKVYKIGVTQYADHPSLDNCREGFIQGLKENGFEEGKNIEIEVQNAQNDAAMNTQIAQTFAGSKDLVCGIATPSAQALYAACYEKGIPVIFNAISDPVEAKLAVSETEAMQGVSGISDQLPVEDQLQLIRDILPEAKKIGILYTTSEANSVSTLETYRELAPKYGFEIVDRGIAKQAEVTQAADVLLNEVDCISNMTDNTVVAALAVVLDKANAKNIPVFGSEEEQVKNGCIASAGLDYVQLGRQAGAMAAKVLNGTDISTLPYETLQETKYTVNTTTAEALGIQIPEAVAAKAEAVE</sequence>
<dbReference type="PANTHER" id="PTHR35271:SF1">
    <property type="entry name" value="ABC TRANSPORTER, SUBSTRATE-BINDING LIPOPROTEIN"/>
    <property type="match status" value="1"/>
</dbReference>
<proteinExistence type="predicted"/>
<evidence type="ECO:0000313" key="3">
    <source>
        <dbReference type="Proteomes" id="UP000824111"/>
    </source>
</evidence>
<protein>
    <submittedName>
        <fullName evidence="2">ABC transporter substrate-binding protein</fullName>
    </submittedName>
</protein>
<dbReference type="Gene3D" id="3.40.50.2300">
    <property type="match status" value="2"/>
</dbReference>
<name>A0A9D1LU08_9FIRM</name>
<feature type="signal peptide" evidence="1">
    <location>
        <begin position="1"/>
        <end position="19"/>
    </location>
</feature>
<dbReference type="InterPro" id="IPR007487">
    <property type="entry name" value="ABC_transpt-TYRBP-like"/>
</dbReference>
<reference evidence="2" key="2">
    <citation type="journal article" date="2021" name="PeerJ">
        <title>Extensive microbial diversity within the chicken gut microbiome revealed by metagenomics and culture.</title>
        <authorList>
            <person name="Gilroy R."/>
            <person name="Ravi A."/>
            <person name="Getino M."/>
            <person name="Pursley I."/>
            <person name="Horton D.L."/>
            <person name="Alikhan N.F."/>
            <person name="Baker D."/>
            <person name="Gharbi K."/>
            <person name="Hall N."/>
            <person name="Watson M."/>
            <person name="Adriaenssens E.M."/>
            <person name="Foster-Nyarko E."/>
            <person name="Jarju S."/>
            <person name="Secka A."/>
            <person name="Antonio M."/>
            <person name="Oren A."/>
            <person name="Chaudhuri R.R."/>
            <person name="La Ragione R."/>
            <person name="Hildebrand F."/>
            <person name="Pallen M.J."/>
        </authorList>
    </citation>
    <scope>NUCLEOTIDE SEQUENCE</scope>
    <source>
        <strain evidence="2">ChiSjej4B22-9803</strain>
    </source>
</reference>
<dbReference type="EMBL" id="DVND01000043">
    <property type="protein sequence ID" value="HIU48073.1"/>
    <property type="molecule type" value="Genomic_DNA"/>
</dbReference>
<dbReference type="CDD" id="cd06325">
    <property type="entry name" value="PBP1_ABC_unchar_transporter"/>
    <property type="match status" value="1"/>
</dbReference>
<comment type="caution">
    <text evidence="2">The sequence shown here is derived from an EMBL/GenBank/DDBJ whole genome shotgun (WGS) entry which is preliminary data.</text>
</comment>